<dbReference type="AlphaFoldDB" id="K0TPC3"/>
<feature type="non-terminal residue" evidence="1">
    <location>
        <position position="347"/>
    </location>
</feature>
<organism evidence="1 2">
    <name type="scientific">Thalassiosira oceanica</name>
    <name type="common">Marine diatom</name>
    <dbReference type="NCBI Taxonomy" id="159749"/>
    <lineage>
        <taxon>Eukaryota</taxon>
        <taxon>Sar</taxon>
        <taxon>Stramenopiles</taxon>
        <taxon>Ochrophyta</taxon>
        <taxon>Bacillariophyta</taxon>
        <taxon>Coscinodiscophyceae</taxon>
        <taxon>Thalassiosirophycidae</taxon>
        <taxon>Thalassiosirales</taxon>
        <taxon>Thalassiosiraceae</taxon>
        <taxon>Thalassiosira</taxon>
    </lineage>
</organism>
<evidence type="ECO:0000313" key="1">
    <source>
        <dbReference type="EMBL" id="EJK74352.1"/>
    </source>
</evidence>
<accession>K0TPC3</accession>
<sequence>MDGDFYTFVGRGKCMDSDGQAYTNYFYYSDEVYSPSDTAVEACGRKCKYSMKGGYLGFSVGLQQSSDCACLYDRNFSLPARIGEAVINQPNALKYGSKMIYDISNGSPGTACYRALRLLIEEPRTTPLCYEDRAEDSQCVDNWDRDYSVIELVNSEGYTARSVEACLNFCKPIATVGYVGLQYNSASNICQCLYVESNWGTSMSIVPAGGNSSPEIIICPRGRKCSAATKSGSGTIVKSRHSPGWTCIPARTAECGLTGYMTYLSHLSFENDIHIVDSTMVPLSGTVYIGRPVVGSPGQFESTSCPMAGVEVCLHREGGGTGPDLVLDCTQTDETGYWEVFCLCRDD</sequence>
<protein>
    <submittedName>
        <fullName evidence="1">Uncharacterized protein</fullName>
    </submittedName>
</protein>
<gene>
    <name evidence="1" type="ORF">THAOC_03974</name>
</gene>
<reference evidence="1 2" key="1">
    <citation type="journal article" date="2012" name="Genome Biol.">
        <title>Genome and low-iron response of an oceanic diatom adapted to chronic iron limitation.</title>
        <authorList>
            <person name="Lommer M."/>
            <person name="Specht M."/>
            <person name="Roy A.S."/>
            <person name="Kraemer L."/>
            <person name="Andreson R."/>
            <person name="Gutowska M.A."/>
            <person name="Wolf J."/>
            <person name="Bergner S.V."/>
            <person name="Schilhabel M.B."/>
            <person name="Klostermeier U.C."/>
            <person name="Beiko R.G."/>
            <person name="Rosenstiel P."/>
            <person name="Hippler M."/>
            <person name="Laroche J."/>
        </authorList>
    </citation>
    <scope>NUCLEOTIDE SEQUENCE [LARGE SCALE GENOMIC DNA]</scope>
    <source>
        <strain evidence="1 2">CCMP1005</strain>
    </source>
</reference>
<keyword evidence="2" id="KW-1185">Reference proteome</keyword>
<name>K0TPC3_THAOC</name>
<evidence type="ECO:0000313" key="2">
    <source>
        <dbReference type="Proteomes" id="UP000266841"/>
    </source>
</evidence>
<dbReference type="eggNOG" id="ENOG502SSGA">
    <property type="taxonomic scope" value="Eukaryota"/>
</dbReference>
<comment type="caution">
    <text evidence="1">The sequence shown here is derived from an EMBL/GenBank/DDBJ whole genome shotgun (WGS) entry which is preliminary data.</text>
</comment>
<dbReference type="EMBL" id="AGNL01003760">
    <property type="protein sequence ID" value="EJK74352.1"/>
    <property type="molecule type" value="Genomic_DNA"/>
</dbReference>
<proteinExistence type="predicted"/>
<dbReference type="Proteomes" id="UP000266841">
    <property type="component" value="Unassembled WGS sequence"/>
</dbReference>